<dbReference type="EMBL" id="JAVDXQ010000003">
    <property type="protein sequence ID" value="MDR7296819.1"/>
    <property type="molecule type" value="Genomic_DNA"/>
</dbReference>
<feature type="domain" description="DUF2147" evidence="2">
    <location>
        <begin position="25"/>
        <end position="144"/>
    </location>
</feature>
<dbReference type="PANTHER" id="PTHR36919">
    <property type="entry name" value="BLR1215 PROTEIN"/>
    <property type="match status" value="1"/>
</dbReference>
<comment type="caution">
    <text evidence="3">The sequence shown here is derived from an EMBL/GenBank/DDBJ whole genome shotgun (WGS) entry which is preliminary data.</text>
</comment>
<dbReference type="Proteomes" id="UP001180536">
    <property type="component" value="Unassembled WGS sequence"/>
</dbReference>
<gene>
    <name evidence="3" type="ORF">J2X16_002166</name>
</gene>
<evidence type="ECO:0000256" key="1">
    <source>
        <dbReference type="SAM" id="SignalP"/>
    </source>
</evidence>
<dbReference type="Gene3D" id="2.40.128.520">
    <property type="match status" value="1"/>
</dbReference>
<reference evidence="3 4" key="1">
    <citation type="submission" date="2023-07" db="EMBL/GenBank/DDBJ databases">
        <title>Sorghum-associated microbial communities from plants grown in Nebraska, USA.</title>
        <authorList>
            <person name="Schachtman D."/>
        </authorList>
    </citation>
    <scope>NUCLEOTIDE SEQUENCE [LARGE SCALE GENOMIC DNA]</scope>
    <source>
        <strain evidence="3 4">BE310</strain>
    </source>
</reference>
<dbReference type="InterPro" id="IPR019223">
    <property type="entry name" value="DUF2147"/>
</dbReference>
<proteinExistence type="predicted"/>
<keyword evidence="1" id="KW-0732">Signal</keyword>
<dbReference type="Pfam" id="PF09917">
    <property type="entry name" value="DUF2147"/>
    <property type="match status" value="1"/>
</dbReference>
<evidence type="ECO:0000313" key="3">
    <source>
        <dbReference type="EMBL" id="MDR7296819.1"/>
    </source>
</evidence>
<evidence type="ECO:0000259" key="2">
    <source>
        <dbReference type="Pfam" id="PF09917"/>
    </source>
</evidence>
<organism evidence="3 4">
    <name type="scientific">Pelomonas aquatica</name>
    <dbReference type="NCBI Taxonomy" id="431058"/>
    <lineage>
        <taxon>Bacteria</taxon>
        <taxon>Pseudomonadati</taxon>
        <taxon>Pseudomonadota</taxon>
        <taxon>Betaproteobacteria</taxon>
        <taxon>Burkholderiales</taxon>
        <taxon>Sphaerotilaceae</taxon>
        <taxon>Roseateles</taxon>
    </lineage>
</organism>
<accession>A0ABU1Z889</accession>
<feature type="signal peptide" evidence="1">
    <location>
        <begin position="1"/>
        <end position="21"/>
    </location>
</feature>
<evidence type="ECO:0000313" key="4">
    <source>
        <dbReference type="Proteomes" id="UP001180536"/>
    </source>
</evidence>
<protein>
    <submittedName>
        <fullName evidence="3">Uncharacterized protein (DUF2147 family)</fullName>
    </submittedName>
</protein>
<name>A0ABU1Z889_9BURK</name>
<feature type="chain" id="PRO_5046825136" evidence="1">
    <location>
        <begin position="22"/>
        <end position="150"/>
    </location>
</feature>
<dbReference type="PANTHER" id="PTHR36919:SF2">
    <property type="entry name" value="BLL6627 PROTEIN"/>
    <property type="match status" value="1"/>
</dbReference>
<keyword evidence="4" id="KW-1185">Reference proteome</keyword>
<sequence>MRTALLLAAALLASGITRADADPRGLWLTASGNLEVRIEPCGAALCGKVARVIANQSMSRPGEAMADGAQPAQQGMDILSGFLPSDTVTAPDGQRLATEWRGRIFNRENGKTYDCLMSIGAAGELKLHAYVGLPLFGKTQAWQRVAEATQ</sequence>
<dbReference type="RefSeq" id="WP_310344372.1">
    <property type="nucleotide sequence ID" value="NZ_JAVDXQ010000003.1"/>
</dbReference>